<dbReference type="InterPro" id="IPR051675">
    <property type="entry name" value="Endo/Exo/Phosphatase_dom_1"/>
</dbReference>
<feature type="domain" description="Helix-hairpin-helix DNA-binding motif class 1" evidence="2">
    <location>
        <begin position="218"/>
        <end position="237"/>
    </location>
</feature>
<dbReference type="SMART" id="SM00278">
    <property type="entry name" value="HhH1"/>
    <property type="match status" value="2"/>
</dbReference>
<gene>
    <name evidence="3" type="ORF">QQM35_09075</name>
</gene>
<dbReference type="Pfam" id="PF12836">
    <property type="entry name" value="HHH_3"/>
    <property type="match status" value="1"/>
</dbReference>
<evidence type="ECO:0000259" key="2">
    <source>
        <dbReference type="SMART" id="SM00278"/>
    </source>
</evidence>
<dbReference type="InterPro" id="IPR004509">
    <property type="entry name" value="Competence_ComEA_HhH"/>
</dbReference>
<dbReference type="SUPFAM" id="SSF47781">
    <property type="entry name" value="RuvA domain 2-like"/>
    <property type="match status" value="1"/>
</dbReference>
<feature type="domain" description="Helix-hairpin-helix DNA-binding motif class 1" evidence="2">
    <location>
        <begin position="188"/>
        <end position="207"/>
    </location>
</feature>
<dbReference type="RefSeq" id="WP_251520375.1">
    <property type="nucleotide sequence ID" value="NZ_CP128355.1"/>
</dbReference>
<organism evidence="3 4">
    <name type="scientific">Staphylococcus hsinchuensis</name>
    <dbReference type="NCBI Taxonomy" id="3051183"/>
    <lineage>
        <taxon>Bacteria</taxon>
        <taxon>Bacillati</taxon>
        <taxon>Bacillota</taxon>
        <taxon>Bacilli</taxon>
        <taxon>Bacillales</taxon>
        <taxon>Staphylococcaceae</taxon>
        <taxon>Staphylococcus</taxon>
    </lineage>
</organism>
<dbReference type="NCBIfam" id="TIGR00426">
    <property type="entry name" value="competence protein ComEA helix-hairpin-helix repeat region"/>
    <property type="match status" value="1"/>
</dbReference>
<dbReference type="EMBL" id="CP128355">
    <property type="protein sequence ID" value="XAF70214.1"/>
    <property type="molecule type" value="Genomic_DNA"/>
</dbReference>
<dbReference type="InterPro" id="IPR010994">
    <property type="entry name" value="RuvA_2-like"/>
</dbReference>
<evidence type="ECO:0000313" key="4">
    <source>
        <dbReference type="Proteomes" id="UP001436297"/>
    </source>
</evidence>
<keyword evidence="4" id="KW-1185">Reference proteome</keyword>
<name>A0ABZ3ED13_9STAP</name>
<dbReference type="PANTHER" id="PTHR21180">
    <property type="entry name" value="ENDONUCLEASE/EXONUCLEASE/PHOSPHATASE FAMILY DOMAIN-CONTAINING PROTEIN 1"/>
    <property type="match status" value="1"/>
</dbReference>
<proteinExistence type="predicted"/>
<accession>A0ABZ3ED13</accession>
<evidence type="ECO:0000256" key="1">
    <source>
        <dbReference type="SAM" id="MobiDB-lite"/>
    </source>
</evidence>
<evidence type="ECO:0000313" key="3">
    <source>
        <dbReference type="EMBL" id="XAF70214.1"/>
    </source>
</evidence>
<dbReference type="Gene3D" id="1.10.150.320">
    <property type="entry name" value="Photosystem II 12 kDa extrinsic protein"/>
    <property type="match status" value="1"/>
</dbReference>
<feature type="region of interest" description="Disordered" evidence="1">
    <location>
        <begin position="58"/>
        <end position="86"/>
    </location>
</feature>
<dbReference type="Proteomes" id="UP001436297">
    <property type="component" value="Chromosome"/>
</dbReference>
<reference evidence="3 4" key="1">
    <citation type="journal article" date="2024" name="Pathogens">
        <title>Staphylococcus hsinchuensis sp. nov., Isolated from Soymilk.</title>
        <authorList>
            <person name="Wang Y.T."/>
            <person name="Lin Y.C."/>
            <person name="Hsieh Y.H."/>
            <person name="Lin Y.T."/>
            <person name="Hamada M."/>
            <person name="Chen C.C."/>
            <person name="Liou J.S."/>
            <person name="Lee A.Y."/>
            <person name="Zhang W.L."/>
            <person name="Chen Y.T."/>
            <person name="Huang C.H."/>
        </authorList>
    </citation>
    <scope>NUCLEOTIDE SEQUENCE [LARGE SCALE GENOMIC DNA]</scope>
    <source>
        <strain evidence="3 4">H164</strain>
    </source>
</reference>
<dbReference type="PANTHER" id="PTHR21180:SF32">
    <property type="entry name" value="ENDONUCLEASE_EXONUCLEASE_PHOSPHATASE FAMILY DOMAIN-CONTAINING PROTEIN 1"/>
    <property type="match status" value="1"/>
</dbReference>
<dbReference type="InterPro" id="IPR003583">
    <property type="entry name" value="Hlx-hairpin-Hlx_DNA-bd_motif"/>
</dbReference>
<protein>
    <submittedName>
        <fullName evidence="3">Helix-hairpin-helix domain-containing protein</fullName>
    </submittedName>
</protein>
<sequence>MQRYWEKIKPFILKYKLIIALSLTLVMMCALLISSLFNSNHASSEPLKTDEFNLNQTPSLASSTNELSAQQNKHTPKQPQTESQSTNDFIYVDIKGAVKKPDVYKMKATDRIKQLLAKAQAKSNADLSQVNLAEKLMDQKLVYIPKKGEQSNQISGNIDGHQEDVAATSNVSKSENSETINLNNATESDLMKVPGIGPVKAQAIIEYRDNEGSFNSVDQLTEIRGIGEKTLEKLRDYFTV</sequence>